<keyword evidence="2" id="KW-1185">Reference proteome</keyword>
<accession>A0AAV6TWC4</accession>
<dbReference type="Proteomes" id="UP000827092">
    <property type="component" value="Unassembled WGS sequence"/>
</dbReference>
<sequence>MSPAVKFLNDITSGGTLSPNALKKICRGVLWFPLHYRFDTSSTSCCGVEKMIDPLCTVSFLSHKVQRNTRGMLKVLRKLALKREH</sequence>
<evidence type="ECO:0000313" key="1">
    <source>
        <dbReference type="EMBL" id="KAG8176039.1"/>
    </source>
</evidence>
<organism evidence="1 2">
    <name type="scientific">Oedothorax gibbosus</name>
    <dbReference type="NCBI Taxonomy" id="931172"/>
    <lineage>
        <taxon>Eukaryota</taxon>
        <taxon>Metazoa</taxon>
        <taxon>Ecdysozoa</taxon>
        <taxon>Arthropoda</taxon>
        <taxon>Chelicerata</taxon>
        <taxon>Arachnida</taxon>
        <taxon>Araneae</taxon>
        <taxon>Araneomorphae</taxon>
        <taxon>Entelegynae</taxon>
        <taxon>Araneoidea</taxon>
        <taxon>Linyphiidae</taxon>
        <taxon>Erigoninae</taxon>
        <taxon>Oedothorax</taxon>
    </lineage>
</organism>
<evidence type="ECO:0000313" key="2">
    <source>
        <dbReference type="Proteomes" id="UP000827092"/>
    </source>
</evidence>
<name>A0AAV6TWC4_9ARAC</name>
<gene>
    <name evidence="1" type="ORF">JTE90_018365</name>
</gene>
<proteinExistence type="predicted"/>
<comment type="caution">
    <text evidence="1">The sequence shown here is derived from an EMBL/GenBank/DDBJ whole genome shotgun (WGS) entry which is preliminary data.</text>
</comment>
<protein>
    <submittedName>
        <fullName evidence="1">Uncharacterized protein</fullName>
    </submittedName>
</protein>
<reference evidence="1 2" key="1">
    <citation type="journal article" date="2022" name="Nat. Ecol. Evol.">
        <title>A masculinizing supergene underlies an exaggerated male reproductive morph in a spider.</title>
        <authorList>
            <person name="Hendrickx F."/>
            <person name="De Corte Z."/>
            <person name="Sonet G."/>
            <person name="Van Belleghem S.M."/>
            <person name="Kostlbacher S."/>
            <person name="Vangestel C."/>
        </authorList>
    </citation>
    <scope>NUCLEOTIDE SEQUENCE [LARGE SCALE GENOMIC DNA]</scope>
    <source>
        <strain evidence="1">W744_W776</strain>
    </source>
</reference>
<dbReference type="EMBL" id="JAFNEN010000921">
    <property type="protein sequence ID" value="KAG8176039.1"/>
    <property type="molecule type" value="Genomic_DNA"/>
</dbReference>
<dbReference type="AlphaFoldDB" id="A0AAV6TWC4"/>